<dbReference type="InterPro" id="IPR036259">
    <property type="entry name" value="MFS_trans_sf"/>
</dbReference>
<dbReference type="GO" id="GO:0016020">
    <property type="term" value="C:membrane"/>
    <property type="evidence" value="ECO:0007669"/>
    <property type="project" value="UniProtKB-SubCell"/>
</dbReference>
<organism evidence="8 9">
    <name type="scientific">Tuber borchii</name>
    <name type="common">White truffle</name>
    <dbReference type="NCBI Taxonomy" id="42251"/>
    <lineage>
        <taxon>Eukaryota</taxon>
        <taxon>Fungi</taxon>
        <taxon>Dikarya</taxon>
        <taxon>Ascomycota</taxon>
        <taxon>Pezizomycotina</taxon>
        <taxon>Pezizomycetes</taxon>
        <taxon>Pezizales</taxon>
        <taxon>Tuberaceae</taxon>
        <taxon>Tuber</taxon>
    </lineage>
</organism>
<evidence type="ECO:0000256" key="2">
    <source>
        <dbReference type="ARBA" id="ARBA00022448"/>
    </source>
</evidence>
<dbReference type="Proteomes" id="UP000244722">
    <property type="component" value="Unassembled WGS sequence"/>
</dbReference>
<feature type="domain" description="Major facilitator superfamily (MFS) profile" evidence="7">
    <location>
        <begin position="1"/>
        <end position="60"/>
    </location>
</feature>
<dbReference type="InterPro" id="IPR020846">
    <property type="entry name" value="MFS_dom"/>
</dbReference>
<proteinExistence type="predicted"/>
<evidence type="ECO:0000256" key="4">
    <source>
        <dbReference type="ARBA" id="ARBA00022989"/>
    </source>
</evidence>
<comment type="subcellular location">
    <subcellularLocation>
        <location evidence="1">Membrane</location>
        <topology evidence="1">Multi-pass membrane protein</topology>
    </subcellularLocation>
</comment>
<comment type="caution">
    <text evidence="8">The sequence shown here is derived from an EMBL/GenBank/DDBJ whole genome shotgun (WGS) entry which is preliminary data.</text>
</comment>
<keyword evidence="5 6" id="KW-0472">Membrane</keyword>
<dbReference type="PANTHER" id="PTHR43791:SF46">
    <property type="entry name" value="MAJOR FACILITATOR SUPERFAMILY (MFS) PROFILE DOMAIN-CONTAINING PROTEIN-RELATED"/>
    <property type="match status" value="1"/>
</dbReference>
<evidence type="ECO:0000256" key="1">
    <source>
        <dbReference type="ARBA" id="ARBA00004141"/>
    </source>
</evidence>
<dbReference type="PROSITE" id="PS50850">
    <property type="entry name" value="MFS"/>
    <property type="match status" value="1"/>
</dbReference>
<reference evidence="8 9" key="1">
    <citation type="submission" date="2017-04" db="EMBL/GenBank/DDBJ databases">
        <title>Draft genome sequence of Tuber borchii Vittad., a whitish edible truffle.</title>
        <authorList>
            <consortium name="DOE Joint Genome Institute"/>
            <person name="Murat C."/>
            <person name="Kuo A."/>
            <person name="Barry K.W."/>
            <person name="Clum A."/>
            <person name="Dockter R.B."/>
            <person name="Fauchery L."/>
            <person name="Iotti M."/>
            <person name="Kohler A."/>
            <person name="Labutti K."/>
            <person name="Lindquist E.A."/>
            <person name="Lipzen A."/>
            <person name="Ohm R.A."/>
            <person name="Wang M."/>
            <person name="Grigoriev I.V."/>
            <person name="Zambonelli A."/>
            <person name="Martin F.M."/>
        </authorList>
    </citation>
    <scope>NUCLEOTIDE SEQUENCE [LARGE SCALE GENOMIC DNA]</scope>
    <source>
        <strain evidence="8 9">Tbo3840</strain>
    </source>
</reference>
<feature type="transmembrane region" description="Helical" evidence="6">
    <location>
        <begin position="12"/>
        <end position="36"/>
    </location>
</feature>
<evidence type="ECO:0000256" key="6">
    <source>
        <dbReference type="SAM" id="Phobius"/>
    </source>
</evidence>
<dbReference type="GO" id="GO:0022857">
    <property type="term" value="F:transmembrane transporter activity"/>
    <property type="evidence" value="ECO:0007669"/>
    <property type="project" value="InterPro"/>
</dbReference>
<evidence type="ECO:0000259" key="7">
    <source>
        <dbReference type="PROSITE" id="PS50850"/>
    </source>
</evidence>
<evidence type="ECO:0000256" key="5">
    <source>
        <dbReference type="ARBA" id="ARBA00023136"/>
    </source>
</evidence>
<accession>A0A2T6ZAU1</accession>
<keyword evidence="3 6" id="KW-0812">Transmembrane</keyword>
<sequence length="60" mass="7075">LSKMDGMGGWEGWRWILIIKGLLPVVVAIWAFFIVLDTPERAKFLTKDEKEFLLRRLEIK</sequence>
<dbReference type="SUPFAM" id="SSF103473">
    <property type="entry name" value="MFS general substrate transporter"/>
    <property type="match status" value="1"/>
</dbReference>
<dbReference type="PANTHER" id="PTHR43791">
    <property type="entry name" value="PERMEASE-RELATED"/>
    <property type="match status" value="1"/>
</dbReference>
<gene>
    <name evidence="8" type="ORF">B9Z19DRAFT_1008964</name>
</gene>
<dbReference type="OrthoDB" id="2962993at2759"/>
<keyword evidence="2" id="KW-0813">Transport</keyword>
<evidence type="ECO:0000256" key="3">
    <source>
        <dbReference type="ARBA" id="ARBA00022692"/>
    </source>
</evidence>
<keyword evidence="4 6" id="KW-1133">Transmembrane helix</keyword>
<keyword evidence="9" id="KW-1185">Reference proteome</keyword>
<evidence type="ECO:0000313" key="9">
    <source>
        <dbReference type="Proteomes" id="UP000244722"/>
    </source>
</evidence>
<dbReference type="AlphaFoldDB" id="A0A2T6ZAU1"/>
<dbReference type="STRING" id="42251.A0A2T6ZAU1"/>
<protein>
    <recommendedName>
        <fullName evidence="7">Major facilitator superfamily (MFS) profile domain-containing protein</fullName>
    </recommendedName>
</protein>
<dbReference type="EMBL" id="NESQ01000496">
    <property type="protein sequence ID" value="PUU72608.1"/>
    <property type="molecule type" value="Genomic_DNA"/>
</dbReference>
<name>A0A2T6ZAU1_TUBBO</name>
<feature type="non-terminal residue" evidence="8">
    <location>
        <position position="1"/>
    </location>
</feature>
<dbReference type="Gene3D" id="1.20.1250.20">
    <property type="entry name" value="MFS general substrate transporter like domains"/>
    <property type="match status" value="1"/>
</dbReference>
<evidence type="ECO:0000313" key="8">
    <source>
        <dbReference type="EMBL" id="PUU72608.1"/>
    </source>
</evidence>